<evidence type="ECO:0000256" key="2">
    <source>
        <dbReference type="SAM" id="Phobius"/>
    </source>
</evidence>
<proteinExistence type="predicted"/>
<accession>A0A9R1VJX0</accession>
<keyword evidence="2" id="KW-1133">Transmembrane helix</keyword>
<protein>
    <submittedName>
        <fullName evidence="3">Uncharacterized protein</fullName>
    </submittedName>
</protein>
<feature type="compositionally biased region" description="Low complexity" evidence="1">
    <location>
        <begin position="178"/>
        <end position="199"/>
    </location>
</feature>
<keyword evidence="4" id="KW-1185">Reference proteome</keyword>
<evidence type="ECO:0000256" key="1">
    <source>
        <dbReference type="SAM" id="MobiDB-lite"/>
    </source>
</evidence>
<evidence type="ECO:0000313" key="3">
    <source>
        <dbReference type="EMBL" id="KAJ0206142.1"/>
    </source>
</evidence>
<feature type="region of interest" description="Disordered" evidence="1">
    <location>
        <begin position="169"/>
        <end position="233"/>
    </location>
</feature>
<feature type="transmembrane region" description="Helical" evidence="2">
    <location>
        <begin position="289"/>
        <end position="313"/>
    </location>
</feature>
<gene>
    <name evidence="3" type="ORF">LSAT_V11C500244460</name>
</gene>
<feature type="transmembrane region" description="Helical" evidence="2">
    <location>
        <begin position="437"/>
        <end position="453"/>
    </location>
</feature>
<reference evidence="3 4" key="1">
    <citation type="journal article" date="2017" name="Nat. Commun.">
        <title>Genome assembly with in vitro proximity ligation data and whole-genome triplication in lettuce.</title>
        <authorList>
            <person name="Reyes-Chin-Wo S."/>
            <person name="Wang Z."/>
            <person name="Yang X."/>
            <person name="Kozik A."/>
            <person name="Arikit S."/>
            <person name="Song C."/>
            <person name="Xia L."/>
            <person name="Froenicke L."/>
            <person name="Lavelle D.O."/>
            <person name="Truco M.J."/>
            <person name="Xia R."/>
            <person name="Zhu S."/>
            <person name="Xu C."/>
            <person name="Xu H."/>
            <person name="Xu X."/>
            <person name="Cox K."/>
            <person name="Korf I."/>
            <person name="Meyers B.C."/>
            <person name="Michelmore R.W."/>
        </authorList>
    </citation>
    <scope>NUCLEOTIDE SEQUENCE [LARGE SCALE GENOMIC DNA]</scope>
    <source>
        <strain evidence="4">cv. Salinas</strain>
        <tissue evidence="3">Seedlings</tissue>
    </source>
</reference>
<comment type="caution">
    <text evidence="3">The sequence shown here is derived from an EMBL/GenBank/DDBJ whole genome shotgun (WGS) entry which is preliminary data.</text>
</comment>
<keyword evidence="2" id="KW-0812">Transmembrane</keyword>
<feature type="transmembrane region" description="Helical" evidence="2">
    <location>
        <begin position="325"/>
        <end position="349"/>
    </location>
</feature>
<feature type="compositionally biased region" description="Polar residues" evidence="1">
    <location>
        <begin position="1"/>
        <end position="21"/>
    </location>
</feature>
<feature type="transmembrane region" description="Helical" evidence="2">
    <location>
        <begin position="399"/>
        <end position="417"/>
    </location>
</feature>
<dbReference type="PANTHER" id="PTHR35310">
    <property type="entry name" value="CELL WALL INTEGRITY/STRESS RESPONSE COMPONENT-LIKE PROTEIN"/>
    <property type="match status" value="1"/>
</dbReference>
<feature type="region of interest" description="Disordered" evidence="1">
    <location>
        <begin position="115"/>
        <end position="135"/>
    </location>
</feature>
<name>A0A9R1VJX0_LACSA</name>
<organism evidence="3 4">
    <name type="scientific">Lactuca sativa</name>
    <name type="common">Garden lettuce</name>
    <dbReference type="NCBI Taxonomy" id="4236"/>
    <lineage>
        <taxon>Eukaryota</taxon>
        <taxon>Viridiplantae</taxon>
        <taxon>Streptophyta</taxon>
        <taxon>Embryophyta</taxon>
        <taxon>Tracheophyta</taxon>
        <taxon>Spermatophyta</taxon>
        <taxon>Magnoliopsida</taxon>
        <taxon>eudicotyledons</taxon>
        <taxon>Gunneridae</taxon>
        <taxon>Pentapetalae</taxon>
        <taxon>asterids</taxon>
        <taxon>campanulids</taxon>
        <taxon>Asterales</taxon>
        <taxon>Asteraceae</taxon>
        <taxon>Cichorioideae</taxon>
        <taxon>Cichorieae</taxon>
        <taxon>Lactucinae</taxon>
        <taxon>Lactuca</taxon>
    </lineage>
</organism>
<dbReference type="PANTHER" id="PTHR35310:SF1">
    <property type="entry name" value="CELL WALL INTEGRITY_STRESS RESPONSE COMPONENT-LIKE PROTEIN"/>
    <property type="match status" value="1"/>
</dbReference>
<dbReference type="Proteomes" id="UP000235145">
    <property type="component" value="Unassembled WGS sequence"/>
</dbReference>
<feature type="region of interest" description="Disordered" evidence="1">
    <location>
        <begin position="1"/>
        <end position="23"/>
    </location>
</feature>
<sequence length="470" mass="52827">MAASQNKQETHQPSKLNNTPHGNLHLKYGTQPIVNVEGHNRDFSAKNMASVQVQAFCTSTRKVHLRVLVLYALMFVHSTAYTTANLPMSSSITVELLGRRMLEKKHILEESRDVAQHVKQKSSTSHNGLGTTLLTTRKKNKSELITANSAKNLTKPFKLVISVKNSTKTNTDSSFQVKPSSKKTNSTKPTSKTSNLTKPNSVMSQKSIDPTKKTKSTTKQSNKPTKSQEWSYQDDEEVDFVDGFRDLPSRFQETLLPDLEVLSMTSKVYLKEANKDITNGVKPIVGTKYAPTVASIVSFAFIMIPFVLVSVIFSQIKAYFSLQKLLIFIQIYLSIYFSILCLTSLVTGLEPLKFFYATSQSTYICIQLLQTLSYVLYLLVLLMYFVLVFSTETGIGTKLLAFGQMFVGFAVGFHYYMTVFHRAVLHQPPKTSWKFHAIYATCNILICLLDRAGRRKKAYVMDGSEEGKMS</sequence>
<dbReference type="EMBL" id="NBSK02000005">
    <property type="protein sequence ID" value="KAJ0206142.1"/>
    <property type="molecule type" value="Genomic_DNA"/>
</dbReference>
<feature type="compositionally biased region" description="Low complexity" evidence="1">
    <location>
        <begin position="217"/>
        <end position="228"/>
    </location>
</feature>
<feature type="transmembrane region" description="Helical" evidence="2">
    <location>
        <begin position="361"/>
        <end position="387"/>
    </location>
</feature>
<evidence type="ECO:0000313" key="4">
    <source>
        <dbReference type="Proteomes" id="UP000235145"/>
    </source>
</evidence>
<keyword evidence="2" id="KW-0472">Membrane</keyword>
<dbReference type="AlphaFoldDB" id="A0A9R1VJX0"/>